<evidence type="ECO:0000313" key="2">
    <source>
        <dbReference type="Proteomes" id="UP001163878"/>
    </source>
</evidence>
<gene>
    <name evidence="1" type="ORF">OGH68_05510</name>
</gene>
<dbReference type="EMBL" id="CP107567">
    <property type="protein sequence ID" value="UYQ60979.1"/>
    <property type="molecule type" value="Genomic_DNA"/>
</dbReference>
<dbReference type="InterPro" id="IPR036628">
    <property type="entry name" value="Clp_N_dom_sf"/>
</dbReference>
<reference evidence="1" key="1">
    <citation type="submission" date="2022-10" db="EMBL/GenBank/DDBJ databases">
        <title>Cytochrome P450 Catalyzes Benzene Ring Formation in the Biosynthesis of Trialkyl-Substituted Aromatic Polyketides.</title>
        <authorList>
            <person name="Zhao E."/>
            <person name="Ge H."/>
        </authorList>
    </citation>
    <scope>NUCLEOTIDE SEQUENCE</scope>
    <source>
        <strain evidence="1">NA0869</strain>
    </source>
</reference>
<sequence length="192" mass="20043">MHSPAFRLPLQQPTPVPADVEAALTVELAAVVTGARRRVLRDGDRQIDTAHLLHSLMELDPEVRAAFGGPSQVARVLGYLVQRSIGYGLAWQGFVEDSGALSVLRGSGGPGRPPGAAVRGVPGWSPSAVAAVAGALERARLRGRSTAEGIDVLACLAADPDCRAAEVLRRARVDPALLGARIPELSRHVSSG</sequence>
<evidence type="ECO:0000313" key="1">
    <source>
        <dbReference type="EMBL" id="UYQ60979.1"/>
    </source>
</evidence>
<protein>
    <submittedName>
        <fullName evidence="1">Peptidase</fullName>
    </submittedName>
</protein>
<name>A0ABY6I4P8_STRPE</name>
<dbReference type="Gene3D" id="1.10.1780.10">
    <property type="entry name" value="Clp, N-terminal domain"/>
    <property type="match status" value="1"/>
</dbReference>
<keyword evidence="2" id="KW-1185">Reference proteome</keyword>
<dbReference type="Proteomes" id="UP001163878">
    <property type="component" value="Chromosome"/>
</dbReference>
<organism evidence="1 2">
    <name type="scientific">Streptomyces peucetius</name>
    <dbReference type="NCBI Taxonomy" id="1950"/>
    <lineage>
        <taxon>Bacteria</taxon>
        <taxon>Bacillati</taxon>
        <taxon>Actinomycetota</taxon>
        <taxon>Actinomycetes</taxon>
        <taxon>Kitasatosporales</taxon>
        <taxon>Streptomycetaceae</taxon>
        <taxon>Streptomyces</taxon>
    </lineage>
</organism>
<dbReference type="RefSeq" id="WP_264242185.1">
    <property type="nucleotide sequence ID" value="NZ_CP107567.1"/>
</dbReference>
<proteinExistence type="predicted"/>
<accession>A0ABY6I4P8</accession>